<comment type="caution">
    <text evidence="1">The sequence shown here is derived from an EMBL/GenBank/DDBJ whole genome shotgun (WGS) entry which is preliminary data.</text>
</comment>
<reference evidence="1" key="1">
    <citation type="journal article" date="2014" name="Front. Microbiol.">
        <title>High frequency of phylogenetically diverse reductive dehalogenase-homologous genes in deep subseafloor sedimentary metagenomes.</title>
        <authorList>
            <person name="Kawai M."/>
            <person name="Futagami T."/>
            <person name="Toyoda A."/>
            <person name="Takaki Y."/>
            <person name="Nishi S."/>
            <person name="Hori S."/>
            <person name="Arai W."/>
            <person name="Tsubouchi T."/>
            <person name="Morono Y."/>
            <person name="Uchiyama I."/>
            <person name="Ito T."/>
            <person name="Fujiyama A."/>
            <person name="Inagaki F."/>
            <person name="Takami H."/>
        </authorList>
    </citation>
    <scope>NUCLEOTIDE SEQUENCE</scope>
    <source>
        <strain evidence="1">Expedition CK06-06</strain>
    </source>
</reference>
<gene>
    <name evidence="1" type="ORF">S01H1_84270</name>
</gene>
<dbReference type="EMBL" id="BARS01057486">
    <property type="protein sequence ID" value="GAG51626.1"/>
    <property type="molecule type" value="Genomic_DNA"/>
</dbReference>
<feature type="non-terminal residue" evidence="1">
    <location>
        <position position="1"/>
    </location>
</feature>
<evidence type="ECO:0000313" key="1">
    <source>
        <dbReference type="EMBL" id="GAG51626.1"/>
    </source>
</evidence>
<name>X0ZTX0_9ZZZZ</name>
<organism evidence="1">
    <name type="scientific">marine sediment metagenome</name>
    <dbReference type="NCBI Taxonomy" id="412755"/>
    <lineage>
        <taxon>unclassified sequences</taxon>
        <taxon>metagenomes</taxon>
        <taxon>ecological metagenomes</taxon>
    </lineage>
</organism>
<sequence>ARTNYFNTLSEHNIAWARLERAMGMRYEAEGQ</sequence>
<protein>
    <submittedName>
        <fullName evidence="1">Uncharacterized protein</fullName>
    </submittedName>
</protein>
<accession>X0ZTX0</accession>
<dbReference type="AlphaFoldDB" id="X0ZTX0"/>
<proteinExistence type="predicted"/>